<dbReference type="GO" id="GO:0003676">
    <property type="term" value="F:nucleic acid binding"/>
    <property type="evidence" value="ECO:0007669"/>
    <property type="project" value="InterPro"/>
</dbReference>
<dbReference type="InParanoid" id="A0A0C3N9H7"/>
<dbReference type="InterPro" id="IPR012337">
    <property type="entry name" value="RNaseH-like_sf"/>
</dbReference>
<dbReference type="SUPFAM" id="SSF53098">
    <property type="entry name" value="Ribonuclease H-like"/>
    <property type="match status" value="1"/>
</dbReference>
<dbReference type="PANTHER" id="PTHR33481">
    <property type="entry name" value="REVERSE TRANSCRIPTASE"/>
    <property type="match status" value="1"/>
</dbReference>
<sequence>MDFTLSRTKNRPPLTLRDSTITPTANHKFLGVILDQELRWKTHAAQAIAKGMKQALLLRRLSATSWGIPLKLMRQLYQSVVVPKVMYAASVWLQPTYTGDHSSKTRGSKGVRTAALAATGALKTTPIVTRNTPIALTCQQDSQNKCQVGAAAVMYVDHQHVATLRYHLGHESKHTVFEAEAAAMLLAAQLLRTRNETTYPVTILVDNQAVIRSSKN</sequence>
<accession>A0A0C3N9H7</accession>
<dbReference type="AlphaFoldDB" id="A0A0C3N9H7"/>
<dbReference type="InterPro" id="IPR036397">
    <property type="entry name" value="RNaseH_sf"/>
</dbReference>
<dbReference type="PANTHER" id="PTHR33481:SF1">
    <property type="entry name" value="ENDONUCLEASE_EXONUCLEASE_PHOSPHATASE DOMAIN-CONTAINING PROTEIN-RELATED"/>
    <property type="match status" value="1"/>
</dbReference>
<reference evidence="1 2" key="1">
    <citation type="submission" date="2014-04" db="EMBL/GenBank/DDBJ databases">
        <authorList>
            <consortium name="DOE Joint Genome Institute"/>
            <person name="Kuo A."/>
            <person name="Kohler A."/>
            <person name="Costa M.D."/>
            <person name="Nagy L.G."/>
            <person name="Floudas D."/>
            <person name="Copeland A."/>
            <person name="Barry K.W."/>
            <person name="Cichocki N."/>
            <person name="Veneault-Fourrey C."/>
            <person name="LaButti K."/>
            <person name="Lindquist E.A."/>
            <person name="Lipzen A."/>
            <person name="Lundell T."/>
            <person name="Morin E."/>
            <person name="Murat C."/>
            <person name="Sun H."/>
            <person name="Tunlid A."/>
            <person name="Henrissat B."/>
            <person name="Grigoriev I.V."/>
            <person name="Hibbett D.S."/>
            <person name="Martin F."/>
            <person name="Nordberg H.P."/>
            <person name="Cantor M.N."/>
            <person name="Hua S.X."/>
        </authorList>
    </citation>
    <scope>NUCLEOTIDE SEQUENCE [LARGE SCALE GENOMIC DNA]</scope>
    <source>
        <strain evidence="1 2">Marx 270</strain>
    </source>
</reference>
<protein>
    <recommendedName>
        <fullName evidence="3">RNase H type-1 domain-containing protein</fullName>
    </recommendedName>
</protein>
<name>A0A0C3N9H7_PISTI</name>
<evidence type="ECO:0000313" key="2">
    <source>
        <dbReference type="Proteomes" id="UP000054217"/>
    </source>
</evidence>
<dbReference type="Gene3D" id="3.30.420.10">
    <property type="entry name" value="Ribonuclease H-like superfamily/Ribonuclease H"/>
    <property type="match status" value="1"/>
</dbReference>
<proteinExistence type="predicted"/>
<dbReference type="OrthoDB" id="3261222at2759"/>
<gene>
    <name evidence="1" type="ORF">M404DRAFT_809960</name>
</gene>
<keyword evidence="2" id="KW-1185">Reference proteome</keyword>
<dbReference type="EMBL" id="KN832544">
    <property type="protein sequence ID" value="KIN92630.1"/>
    <property type="molecule type" value="Genomic_DNA"/>
</dbReference>
<evidence type="ECO:0000313" key="1">
    <source>
        <dbReference type="EMBL" id="KIN92630.1"/>
    </source>
</evidence>
<organism evidence="1 2">
    <name type="scientific">Pisolithus tinctorius Marx 270</name>
    <dbReference type="NCBI Taxonomy" id="870435"/>
    <lineage>
        <taxon>Eukaryota</taxon>
        <taxon>Fungi</taxon>
        <taxon>Dikarya</taxon>
        <taxon>Basidiomycota</taxon>
        <taxon>Agaricomycotina</taxon>
        <taxon>Agaricomycetes</taxon>
        <taxon>Agaricomycetidae</taxon>
        <taxon>Boletales</taxon>
        <taxon>Sclerodermatineae</taxon>
        <taxon>Pisolithaceae</taxon>
        <taxon>Pisolithus</taxon>
    </lineage>
</organism>
<reference evidence="2" key="2">
    <citation type="submission" date="2015-01" db="EMBL/GenBank/DDBJ databases">
        <title>Evolutionary Origins and Diversification of the Mycorrhizal Mutualists.</title>
        <authorList>
            <consortium name="DOE Joint Genome Institute"/>
            <consortium name="Mycorrhizal Genomics Consortium"/>
            <person name="Kohler A."/>
            <person name="Kuo A."/>
            <person name="Nagy L.G."/>
            <person name="Floudas D."/>
            <person name="Copeland A."/>
            <person name="Barry K.W."/>
            <person name="Cichocki N."/>
            <person name="Veneault-Fourrey C."/>
            <person name="LaButti K."/>
            <person name="Lindquist E.A."/>
            <person name="Lipzen A."/>
            <person name="Lundell T."/>
            <person name="Morin E."/>
            <person name="Murat C."/>
            <person name="Riley R."/>
            <person name="Ohm R."/>
            <person name="Sun H."/>
            <person name="Tunlid A."/>
            <person name="Henrissat B."/>
            <person name="Grigoriev I.V."/>
            <person name="Hibbett D.S."/>
            <person name="Martin F."/>
        </authorList>
    </citation>
    <scope>NUCLEOTIDE SEQUENCE [LARGE SCALE GENOMIC DNA]</scope>
    <source>
        <strain evidence="2">Marx 270</strain>
    </source>
</reference>
<evidence type="ECO:0008006" key="3">
    <source>
        <dbReference type="Google" id="ProtNLM"/>
    </source>
</evidence>
<dbReference type="STRING" id="870435.A0A0C3N9H7"/>
<dbReference type="HOGENOM" id="CLU_043286_0_0_1"/>
<dbReference type="Proteomes" id="UP000054217">
    <property type="component" value="Unassembled WGS sequence"/>
</dbReference>